<dbReference type="Proteomes" id="UP000029413">
    <property type="component" value="Chromosome 2"/>
</dbReference>
<feature type="domain" description="Amidohydrolase-related" evidence="2">
    <location>
        <begin position="41"/>
        <end position="318"/>
    </location>
</feature>
<dbReference type="InterPro" id="IPR032465">
    <property type="entry name" value="ACMSD"/>
</dbReference>
<keyword evidence="4" id="KW-1185">Reference proteome</keyword>
<dbReference type="InterPro" id="IPR006680">
    <property type="entry name" value="Amidohydro-rel"/>
</dbReference>
<gene>
    <name evidence="3" type="ORF">DM39_4066</name>
</gene>
<dbReference type="GO" id="GO:0005829">
    <property type="term" value="C:cytosol"/>
    <property type="evidence" value="ECO:0007669"/>
    <property type="project" value="TreeGrafter"/>
</dbReference>
<proteinExistence type="predicted"/>
<dbReference type="Gene3D" id="3.20.20.140">
    <property type="entry name" value="Metal-dependent hydrolases"/>
    <property type="match status" value="1"/>
</dbReference>
<dbReference type="PANTHER" id="PTHR21240:SF30">
    <property type="entry name" value="AMIDOHYDROLASE-RELATED DOMAIN-CONTAINING PROTEIN-RELATED"/>
    <property type="match status" value="1"/>
</dbReference>
<keyword evidence="1" id="KW-0456">Lyase</keyword>
<evidence type="ECO:0000313" key="4">
    <source>
        <dbReference type="Proteomes" id="UP000029413"/>
    </source>
</evidence>
<protein>
    <submittedName>
        <fullName evidence="3">Amidohydrolase family protein</fullName>
    </submittedName>
</protein>
<dbReference type="GO" id="GO:0016831">
    <property type="term" value="F:carboxy-lyase activity"/>
    <property type="evidence" value="ECO:0007669"/>
    <property type="project" value="InterPro"/>
</dbReference>
<dbReference type="SUPFAM" id="SSF51556">
    <property type="entry name" value="Metallo-dependent hydrolases"/>
    <property type="match status" value="1"/>
</dbReference>
<evidence type="ECO:0000259" key="2">
    <source>
        <dbReference type="Pfam" id="PF04909"/>
    </source>
</evidence>
<sequence>MRIVALEEHFIVPSLLEAYFDLRTNPGLTPVRKEKLTDLGNGRIKDMDDHGITYQVISASMPGADLLDGKEGIQLAAQTNNTLAAALRRHPDRFGGFAHLPMREPSAAADELERTVLNLGFCGAMVNGLTDNRFLDDPQFDPVLERAAALDVPIYIHPNLPPKAVYDIYYDRLPGPAGALLASGAFGWHSETAIHVLRLVLTGAFEKHPKLTVIVGHMGEMLPFMLGRADDILIGHGGLRRPISETIVERVYITTSGMFTTPPLLTALATFGADRIMFSVDYPFSQNSQGKAFFETMPVSPADRAKIAHGNADRVLKLK</sequence>
<dbReference type="InterPro" id="IPR032466">
    <property type="entry name" value="Metal_Hydrolase"/>
</dbReference>
<organism evidence="3 4">
    <name type="scientific">Burkholderia cenocepacia</name>
    <dbReference type="NCBI Taxonomy" id="95486"/>
    <lineage>
        <taxon>Bacteria</taxon>
        <taxon>Pseudomonadati</taxon>
        <taxon>Pseudomonadota</taxon>
        <taxon>Betaproteobacteria</taxon>
        <taxon>Burkholderiales</taxon>
        <taxon>Burkholderiaceae</taxon>
        <taxon>Burkholderia</taxon>
        <taxon>Burkholderia cepacia complex</taxon>
    </lineage>
</organism>
<accession>A0AAN0VPK2</accession>
<evidence type="ECO:0000256" key="1">
    <source>
        <dbReference type="ARBA" id="ARBA00023239"/>
    </source>
</evidence>
<dbReference type="Pfam" id="PF04909">
    <property type="entry name" value="Amidohydro_2"/>
    <property type="match status" value="1"/>
</dbReference>
<dbReference type="PANTHER" id="PTHR21240">
    <property type="entry name" value="2-AMINO-3-CARBOXYLMUCONATE-6-SEMIALDEHYDE DECARBOXYLASE"/>
    <property type="match status" value="1"/>
</dbReference>
<dbReference type="KEGG" id="bcen:DM39_4066"/>
<reference evidence="3 4" key="1">
    <citation type="submission" date="2014-05" db="EMBL/GenBank/DDBJ databases">
        <authorList>
            <person name="Bishop-Lilly K.A."/>
            <person name="Broomall S.M."/>
            <person name="Chain P.S."/>
            <person name="Chertkov O."/>
            <person name="Coyne S.R."/>
            <person name="Daligault H.E."/>
            <person name="Davenport K.W."/>
            <person name="Erkkila T."/>
            <person name="Frey K.G."/>
            <person name="Gibbons H.S."/>
            <person name="Gu W."/>
            <person name="Jaissle J."/>
            <person name="Johnson S.L."/>
            <person name="Koroleva G.I."/>
            <person name="Ladner J.T."/>
            <person name="Lo C.-C."/>
            <person name="Minogue T.D."/>
            <person name="Munk C."/>
            <person name="Palacios G.F."/>
            <person name="Redden C.L."/>
            <person name="Rosenzweig C.N."/>
            <person name="Scholz M.B."/>
            <person name="Teshima H."/>
            <person name="Xu Y."/>
        </authorList>
    </citation>
    <scope>NUCLEOTIDE SEQUENCE [LARGE SCALE GENOMIC DNA]</scope>
    <source>
        <strain evidence="3 4">DDS 22E-1</strain>
    </source>
</reference>
<dbReference type="AlphaFoldDB" id="A0AAN0VPK2"/>
<name>A0AAN0VPK2_9BURK</name>
<evidence type="ECO:0000313" key="3">
    <source>
        <dbReference type="EMBL" id="AIO34834.1"/>
    </source>
</evidence>
<dbReference type="GO" id="GO:0019748">
    <property type="term" value="P:secondary metabolic process"/>
    <property type="evidence" value="ECO:0007669"/>
    <property type="project" value="TreeGrafter"/>
</dbReference>
<dbReference type="GO" id="GO:0016787">
    <property type="term" value="F:hydrolase activity"/>
    <property type="evidence" value="ECO:0007669"/>
    <property type="project" value="InterPro"/>
</dbReference>
<dbReference type="EMBL" id="CP007784">
    <property type="protein sequence ID" value="AIO34834.1"/>
    <property type="molecule type" value="Genomic_DNA"/>
</dbReference>